<dbReference type="Pfam" id="PF04117">
    <property type="entry name" value="Mpv17_PMP22"/>
    <property type="match status" value="1"/>
</dbReference>
<gene>
    <name evidence="7" type="ORF">VaNZ11_004976</name>
</gene>
<proteinExistence type="inferred from homology"/>
<name>A0ABQ5RXK0_9CHLO</name>
<evidence type="ECO:0000256" key="5">
    <source>
        <dbReference type="ARBA" id="ARBA00023136"/>
    </source>
</evidence>
<dbReference type="PANTHER" id="PTHR11266">
    <property type="entry name" value="PEROXISOMAL MEMBRANE PROTEIN 2, PXMP2 MPV17"/>
    <property type="match status" value="1"/>
</dbReference>
<evidence type="ECO:0000256" key="1">
    <source>
        <dbReference type="ARBA" id="ARBA00004141"/>
    </source>
</evidence>
<dbReference type="Proteomes" id="UP001165090">
    <property type="component" value="Unassembled WGS sequence"/>
</dbReference>
<comment type="subcellular location">
    <subcellularLocation>
        <location evidence="1">Membrane</location>
        <topology evidence="1">Multi-pass membrane protein</topology>
    </subcellularLocation>
</comment>
<feature type="transmembrane region" description="Helical" evidence="6">
    <location>
        <begin position="100"/>
        <end position="126"/>
    </location>
</feature>
<evidence type="ECO:0000256" key="3">
    <source>
        <dbReference type="ARBA" id="ARBA00022692"/>
    </source>
</evidence>
<evidence type="ECO:0000256" key="4">
    <source>
        <dbReference type="ARBA" id="ARBA00022989"/>
    </source>
</evidence>
<keyword evidence="4 6" id="KW-1133">Transmembrane helix</keyword>
<comment type="similarity">
    <text evidence="2 6">Belongs to the peroxisomal membrane protein PXMP2/4 family.</text>
</comment>
<accession>A0ABQ5RXK0</accession>
<evidence type="ECO:0000256" key="2">
    <source>
        <dbReference type="ARBA" id="ARBA00006824"/>
    </source>
</evidence>
<keyword evidence="8" id="KW-1185">Reference proteome</keyword>
<protein>
    <submittedName>
        <fullName evidence="7">Uncharacterized protein</fullName>
    </submittedName>
</protein>
<evidence type="ECO:0000256" key="6">
    <source>
        <dbReference type="RuleBase" id="RU363053"/>
    </source>
</evidence>
<feature type="transmembrane region" description="Helical" evidence="6">
    <location>
        <begin position="61"/>
        <end position="80"/>
    </location>
</feature>
<keyword evidence="5 6" id="KW-0472">Membrane</keyword>
<organism evidence="7 8">
    <name type="scientific">Volvox africanus</name>
    <dbReference type="NCBI Taxonomy" id="51714"/>
    <lineage>
        <taxon>Eukaryota</taxon>
        <taxon>Viridiplantae</taxon>
        <taxon>Chlorophyta</taxon>
        <taxon>core chlorophytes</taxon>
        <taxon>Chlorophyceae</taxon>
        <taxon>CS clade</taxon>
        <taxon>Chlamydomonadales</taxon>
        <taxon>Volvocaceae</taxon>
        <taxon>Volvox</taxon>
    </lineage>
</organism>
<reference evidence="7 8" key="1">
    <citation type="journal article" date="2023" name="IScience">
        <title>Expanded male sex-determining region conserved during the evolution of homothallism in the green alga Volvox.</title>
        <authorList>
            <person name="Yamamoto K."/>
            <person name="Matsuzaki R."/>
            <person name="Mahakham W."/>
            <person name="Heman W."/>
            <person name="Sekimoto H."/>
            <person name="Kawachi M."/>
            <person name="Minakuchi Y."/>
            <person name="Toyoda A."/>
            <person name="Nozaki H."/>
        </authorList>
    </citation>
    <scope>NUCLEOTIDE SEQUENCE [LARGE SCALE GENOMIC DNA]</scope>
    <source>
        <strain evidence="7 8">NIES-4468</strain>
    </source>
</reference>
<comment type="caution">
    <text evidence="7">The sequence shown here is derived from an EMBL/GenBank/DDBJ whole genome shotgun (WGS) entry which is preliminary data.</text>
</comment>
<evidence type="ECO:0000313" key="7">
    <source>
        <dbReference type="EMBL" id="GLI62358.1"/>
    </source>
</evidence>
<evidence type="ECO:0000313" key="8">
    <source>
        <dbReference type="Proteomes" id="UP001165090"/>
    </source>
</evidence>
<sequence>MKGISLNARMHRIWGAYERQLSRRPVLTQMATSCLLWGCGDILAQRVVEQRRIPDVDARRVACTAAFGAAFMGPVGHFWYQKLDVVCAKLLAAGSPSFLAAKLIADTVIMGPLYVVAFYAWGCALIDGSGIEGFKKKITQDFIPTYTAELAVWPLFQAFNFTRIPVEHQLLAVNGATLIDACFLSWARSQEDWVATAMGAIQSWHDGRKQLPAAEMAAAEMAAAAVAVVAAAPNRGSQHVPRQLRQA</sequence>
<keyword evidence="3 6" id="KW-0812">Transmembrane</keyword>
<dbReference type="PANTHER" id="PTHR11266:SF17">
    <property type="entry name" value="PROTEIN MPV17"/>
    <property type="match status" value="1"/>
</dbReference>
<dbReference type="EMBL" id="BSDZ01000013">
    <property type="protein sequence ID" value="GLI62358.1"/>
    <property type="molecule type" value="Genomic_DNA"/>
</dbReference>
<dbReference type="InterPro" id="IPR007248">
    <property type="entry name" value="Mpv17_PMP22"/>
</dbReference>